<dbReference type="InterPro" id="IPR017853">
    <property type="entry name" value="GH"/>
</dbReference>
<dbReference type="CDD" id="cd11336">
    <property type="entry name" value="AmyAc_MTSase"/>
    <property type="match status" value="1"/>
</dbReference>
<dbReference type="OrthoDB" id="9761577at2"/>
<dbReference type="Pfam" id="PF00128">
    <property type="entry name" value="Alpha-amylase"/>
    <property type="match status" value="1"/>
</dbReference>
<dbReference type="InterPro" id="IPR012767">
    <property type="entry name" value="Trehalose_TreY"/>
</dbReference>
<dbReference type="InterPro" id="IPR013797">
    <property type="entry name" value="Maltooligo_trehalose_synth_4"/>
</dbReference>
<dbReference type="InterPro" id="IPR006047">
    <property type="entry name" value="GH13_cat_dom"/>
</dbReference>
<dbReference type="GO" id="GO:0047470">
    <property type="term" value="F:(1,4)-alpha-D-glucan 1-alpha-D-glucosylmutase activity"/>
    <property type="evidence" value="ECO:0007669"/>
    <property type="project" value="TreeGrafter"/>
</dbReference>
<dbReference type="PANTHER" id="PTHR10357:SF216">
    <property type="entry name" value="MALTOOLIGOSYL TREHALOSE SYNTHASE-RELATED"/>
    <property type="match status" value="1"/>
</dbReference>
<evidence type="ECO:0000313" key="3">
    <source>
        <dbReference type="Proteomes" id="UP000256913"/>
    </source>
</evidence>
<name>A0A3D9ZWP8_9ACTN</name>
<evidence type="ECO:0000313" key="2">
    <source>
        <dbReference type="EMBL" id="REG01629.1"/>
    </source>
</evidence>
<dbReference type="GO" id="GO:0005992">
    <property type="term" value="P:trehalose biosynthetic process"/>
    <property type="evidence" value="ECO:0007669"/>
    <property type="project" value="TreeGrafter"/>
</dbReference>
<dbReference type="NCBIfam" id="TIGR02401">
    <property type="entry name" value="trehalose_TreY"/>
    <property type="match status" value="1"/>
</dbReference>
<dbReference type="Gene3D" id="3.30.1590.10">
    <property type="entry name" value="Maltooligosyl trehalose synthase, domain 2"/>
    <property type="match status" value="1"/>
</dbReference>
<comment type="caution">
    <text evidence="2">The sequence shown here is derived from an EMBL/GenBank/DDBJ whole genome shotgun (WGS) entry which is preliminary data.</text>
</comment>
<evidence type="ECO:0000259" key="1">
    <source>
        <dbReference type="SMART" id="SM00642"/>
    </source>
</evidence>
<dbReference type="AlphaFoldDB" id="A0A3D9ZWP8"/>
<feature type="domain" description="Glycosyl hydrolase family 13 catalytic" evidence="1">
    <location>
        <begin position="11"/>
        <end position="659"/>
    </location>
</feature>
<dbReference type="SUPFAM" id="SSF51445">
    <property type="entry name" value="(Trans)glycosidases"/>
    <property type="match status" value="1"/>
</dbReference>
<dbReference type="Gene3D" id="1.10.10.470">
    <property type="entry name" value="Maltooligosyl trehalose synthase, domain 4"/>
    <property type="match status" value="1"/>
</dbReference>
<dbReference type="Gene3D" id="3.20.20.80">
    <property type="entry name" value="Glycosidases"/>
    <property type="match status" value="1"/>
</dbReference>
<dbReference type="SMART" id="SM00642">
    <property type="entry name" value="Aamy"/>
    <property type="match status" value="1"/>
</dbReference>
<dbReference type="PANTHER" id="PTHR10357">
    <property type="entry name" value="ALPHA-AMYLASE FAMILY MEMBER"/>
    <property type="match status" value="1"/>
</dbReference>
<proteinExistence type="predicted"/>
<protein>
    <submittedName>
        <fullName evidence="2">(1-&gt;4)-alpha-D-glucan 1-alpha-D-glucosylmutase</fullName>
    </submittedName>
</protein>
<gene>
    <name evidence="2" type="ORF">DFJ67_7714</name>
</gene>
<accession>A0A3D9ZWP8</accession>
<dbReference type="RefSeq" id="WP_116074020.1">
    <property type="nucleotide sequence ID" value="NZ_BONB01000078.1"/>
</dbReference>
<sequence>MATPTGTYRVQIRPDFTFDDTAALAGYLADLGASHLYSAPLLTAAPGSAHNYDVVDHRHANPQLGGEAGRLRLVAALRAAKLGFVVDIVPNHAGIAVPAANPAWWDVLTNGRDSAYASWFDIDWSRDRILVPVLGDDGDLDALRIEDGELRYYDHRYPIAPGTGAGTPREVHARQHYELVGWRRGDAELNYRRFFAISDLAGLRVEDQAVFDATHAEVLRWLDAGEIDGIRVDHPDGLRDPVGYLTRLRGAALGAWLIIEKILEYGEELLAWPVDGTTGYDALREVCGLFVDPAGEAAFTALDTSLTGVAVSWPELTHACKLEVAHRMFPAELHRLSALVPTLPDAAAGLAELAANFPVYRSYGADGLRHLARARSEAGRRRPDLTPTLDALTARLRDPDDELAQRFSQLTGAVMAKGVEDTAYYRWTRFVALNEVGGAPERFGVGLGEFHGAAARRHRRWPRGMTALSTHDTKRGEDVRARLAVLAEVPDRWARALGSWMSAAPLPDPACAHLLWQTVAGAWPISRERLHAYLEKAAREASVSTSWASPSASFEGALHAVVDRIYDDPALNAAVSTFAAEITPAGWSNALGQKLVQLTMPGVPDVYQGTELWENSLVDPDNRRPVDFAARAALLERIDRGWQPPVDASGAAKLLVVSRALRLRRDRPDLFTGYRQLPVFGPAADHVVAFDRGGAIAVATRLPVGLSLRGGWDTTYLTLPGNSSVPDDSASSRRFTDSFTGRAYSGPRLPVSDLLVSYPVALLTPAETVVAP</sequence>
<dbReference type="Proteomes" id="UP000256913">
    <property type="component" value="Unassembled WGS sequence"/>
</dbReference>
<dbReference type="EMBL" id="QUMQ01000001">
    <property type="protein sequence ID" value="REG01629.1"/>
    <property type="molecule type" value="Genomic_DNA"/>
</dbReference>
<reference evidence="2 3" key="1">
    <citation type="submission" date="2018-08" db="EMBL/GenBank/DDBJ databases">
        <title>Sequencing the genomes of 1000 actinobacteria strains.</title>
        <authorList>
            <person name="Klenk H.-P."/>
        </authorList>
    </citation>
    <scope>NUCLEOTIDE SEQUENCE [LARGE SCALE GENOMIC DNA]</scope>
    <source>
        <strain evidence="2 3">DSM 44099</strain>
    </source>
</reference>
<keyword evidence="3" id="KW-1185">Reference proteome</keyword>
<dbReference type="Gene3D" id="1.10.150.200">
    <property type="entry name" value="Maltooligosyl trehalose synthase, domain 3"/>
    <property type="match status" value="1"/>
</dbReference>
<organism evidence="2 3">
    <name type="scientific">Asanoa ferruginea</name>
    <dbReference type="NCBI Taxonomy" id="53367"/>
    <lineage>
        <taxon>Bacteria</taxon>
        <taxon>Bacillati</taxon>
        <taxon>Actinomycetota</taxon>
        <taxon>Actinomycetes</taxon>
        <taxon>Micromonosporales</taxon>
        <taxon>Micromonosporaceae</taxon>
        <taxon>Asanoa</taxon>
    </lineage>
</organism>
<dbReference type="GO" id="GO:0030980">
    <property type="term" value="P:alpha-glucan catabolic process"/>
    <property type="evidence" value="ECO:0007669"/>
    <property type="project" value="TreeGrafter"/>
</dbReference>